<evidence type="ECO:0000256" key="1">
    <source>
        <dbReference type="SAM" id="Phobius"/>
    </source>
</evidence>
<keyword evidence="1" id="KW-0812">Transmembrane</keyword>
<protein>
    <submittedName>
        <fullName evidence="2">Uncharacterized protein</fullName>
    </submittedName>
</protein>
<keyword evidence="1" id="KW-0472">Membrane</keyword>
<dbReference type="EMBL" id="JQNX01000003">
    <property type="protein sequence ID" value="KIE58650.1"/>
    <property type="molecule type" value="Genomic_DNA"/>
</dbReference>
<gene>
    <name evidence="2" type="ORF">A946_04170</name>
</gene>
<dbReference type="Proteomes" id="UP000031594">
    <property type="component" value="Unassembled WGS sequence"/>
</dbReference>
<keyword evidence="3" id="KW-1185">Reference proteome</keyword>
<accession>A0ABR4ZWN5</accession>
<evidence type="ECO:0000313" key="3">
    <source>
        <dbReference type="Proteomes" id="UP000031594"/>
    </source>
</evidence>
<name>A0ABR4ZWN5_9BACT</name>
<sequence length="79" mass="9413">MRKRFVYLLWLELSKSSDCLQSEMDGEEDHFESRSNACHARTMLAKVVPSFIQKLINRLKLLIFLILLFPKNLSIYFLY</sequence>
<comment type="caution">
    <text evidence="2">The sequence shown here is derived from an EMBL/GenBank/DDBJ whole genome shotgun (WGS) entry which is preliminary data.</text>
</comment>
<feature type="transmembrane region" description="Helical" evidence="1">
    <location>
        <begin position="61"/>
        <end position="78"/>
    </location>
</feature>
<evidence type="ECO:0000313" key="2">
    <source>
        <dbReference type="EMBL" id="KIE58650.1"/>
    </source>
</evidence>
<keyword evidence="1" id="KW-1133">Transmembrane helix</keyword>
<reference evidence="2 3" key="1">
    <citation type="submission" date="2014-08" db="EMBL/GenBank/DDBJ databases">
        <title>Methylacidiphilum kamchatkense strain Kam1 draft genome sequence.</title>
        <authorList>
            <person name="Birkeland N.-K."/>
            <person name="Erikstad H.A."/>
        </authorList>
    </citation>
    <scope>NUCLEOTIDE SEQUENCE [LARGE SCALE GENOMIC DNA]</scope>
    <source>
        <strain evidence="2 3">Kam1</strain>
    </source>
</reference>
<proteinExistence type="predicted"/>
<organism evidence="2 3">
    <name type="scientific">Methylacidiphilum kamchatkense Kam1</name>
    <dbReference type="NCBI Taxonomy" id="1202785"/>
    <lineage>
        <taxon>Bacteria</taxon>
        <taxon>Pseudomonadati</taxon>
        <taxon>Verrucomicrobiota</taxon>
        <taxon>Methylacidiphilae</taxon>
        <taxon>Methylacidiphilales</taxon>
        <taxon>Methylacidiphilaceae</taxon>
        <taxon>Methylacidiphilum (ex Ratnadevi et al. 2023)</taxon>
    </lineage>
</organism>